<evidence type="ECO:0000256" key="8">
    <source>
        <dbReference type="ARBA" id="ARBA00022833"/>
    </source>
</evidence>
<accession>A0A1I6K303</accession>
<dbReference type="PIRSF" id="PIRSF002811">
    <property type="entry name" value="DnaG"/>
    <property type="match status" value="1"/>
</dbReference>
<evidence type="ECO:0000256" key="6">
    <source>
        <dbReference type="ARBA" id="ARBA00022723"/>
    </source>
</evidence>
<sequence length="701" mass="79765">MTEGDDSSMYYPDEVIEEVRSRNDIVDVISGYIKLKKSGANYFGLCPFHGEKSPSFSVSPTKQMYHCFGCGVSGNVITFVMKYENFTFREALEMLADRGGVTLPKMQYSRQQKEQQDLKNTILEINKTAANYFYHQLKAPQGKRGLDYFAGRQLSDETIRHFGLGYSNKTSNDLYQYLKSKGYSDSVLKETGLVSYKERGVYDKFWDRVMFPIMDANNRVIGFGGRVMGDGEPKYLNSPETKVFEKNRNLYGLNYARTTRKKYMLLCEGYMDVISMHQAGFTNAVASLGTALTENHAKILKRYTDTVILTYDSDGAGTKAALRAIPMLREVGITTKVLNMKPHKDPDEFIKAEGAEAFEARIEEARNSFYFEIDVLKRDLDMSDPDQKTEFYNKTARKLLVFEEALERDNYTEAVAREFMIPQDKLRGLVNQLAMKYGTGPESQEGYFRSRTEPKKDAYGFQTPQSVKSTGRNQEETRAGSNGPNTQNYEENSFMPDNFIPDGWNPEDYASDPDDFGGYVPDEFADAGERPDSARFREAENGGRRTPEPVRSAPKRRSASEEGLRQSERLLLTWLIEKPALFEKLSGIIGPEDFVEPLYRRAAEDVFREHENTPDGSVNPAKILNHFIDDEGSQEEVAKLFNCDIAESLENEAQKKAFSETVLRIKKNSIEHQLASCTDIAKMQELIHAQRDLTNLRVTMD</sequence>
<keyword evidence="6 12" id="KW-0479">Metal-binding</keyword>
<dbReference type="SMART" id="SM00400">
    <property type="entry name" value="ZnF_CHCC"/>
    <property type="match status" value="1"/>
</dbReference>
<evidence type="ECO:0000256" key="7">
    <source>
        <dbReference type="ARBA" id="ARBA00022771"/>
    </source>
</evidence>
<dbReference type="InterPro" id="IPR006171">
    <property type="entry name" value="TOPRIM_dom"/>
</dbReference>
<dbReference type="InterPro" id="IPR030846">
    <property type="entry name" value="DnaG_bac"/>
</dbReference>
<dbReference type="GO" id="GO:0006269">
    <property type="term" value="P:DNA replication, synthesis of primer"/>
    <property type="evidence" value="ECO:0007669"/>
    <property type="project" value="UniProtKB-UniRule"/>
</dbReference>
<dbReference type="Gene3D" id="3.90.580.10">
    <property type="entry name" value="Zinc finger, CHC2-type domain"/>
    <property type="match status" value="1"/>
</dbReference>
<dbReference type="InterPro" id="IPR019475">
    <property type="entry name" value="DNA_primase_DnaB-bd"/>
</dbReference>
<keyword evidence="7 12" id="KW-0863">Zinc-finger</keyword>
<dbReference type="FunFam" id="3.90.580.10:FF:000001">
    <property type="entry name" value="DNA primase"/>
    <property type="match status" value="1"/>
</dbReference>
<dbReference type="Proteomes" id="UP000214760">
    <property type="component" value="Unassembled WGS sequence"/>
</dbReference>
<dbReference type="InterPro" id="IPR050219">
    <property type="entry name" value="DnaG_primase"/>
</dbReference>
<evidence type="ECO:0000256" key="10">
    <source>
        <dbReference type="ARBA" id="ARBA00023125"/>
    </source>
</evidence>
<dbReference type="GO" id="GO:1990077">
    <property type="term" value="C:primosome complex"/>
    <property type="evidence" value="ECO:0007669"/>
    <property type="project" value="UniProtKB-KW"/>
</dbReference>
<dbReference type="GO" id="GO:0008270">
    <property type="term" value="F:zinc ion binding"/>
    <property type="evidence" value="ECO:0007669"/>
    <property type="project" value="UniProtKB-UniRule"/>
</dbReference>
<dbReference type="FunFam" id="3.40.1360.10:FF:000002">
    <property type="entry name" value="DNA primase"/>
    <property type="match status" value="1"/>
</dbReference>
<comment type="function">
    <text evidence="12">RNA polymerase that catalyzes the synthesis of short RNA molecules used as primers for DNA polymerase during DNA replication.</text>
</comment>
<dbReference type="GO" id="GO:0000428">
    <property type="term" value="C:DNA-directed RNA polymerase complex"/>
    <property type="evidence" value="ECO:0007669"/>
    <property type="project" value="UniProtKB-KW"/>
</dbReference>
<feature type="compositionally biased region" description="Polar residues" evidence="14">
    <location>
        <begin position="479"/>
        <end position="491"/>
    </location>
</feature>
<dbReference type="GO" id="GO:0005737">
    <property type="term" value="C:cytoplasm"/>
    <property type="evidence" value="ECO:0007669"/>
    <property type="project" value="TreeGrafter"/>
</dbReference>
<evidence type="ECO:0000313" key="16">
    <source>
        <dbReference type="EMBL" id="SFR85567.1"/>
    </source>
</evidence>
<comment type="subunit">
    <text evidence="12">Monomer. Interacts with DnaB.</text>
</comment>
<dbReference type="EMBL" id="FOZC01000014">
    <property type="protein sequence ID" value="SFR85567.1"/>
    <property type="molecule type" value="Genomic_DNA"/>
</dbReference>
<dbReference type="SUPFAM" id="SSF56731">
    <property type="entry name" value="DNA primase core"/>
    <property type="match status" value="1"/>
</dbReference>
<dbReference type="InterPro" id="IPR006295">
    <property type="entry name" value="DNA_primase_DnaG"/>
</dbReference>
<dbReference type="Gene3D" id="3.90.980.10">
    <property type="entry name" value="DNA primase, catalytic core, N-terminal domain"/>
    <property type="match status" value="1"/>
</dbReference>
<feature type="zinc finger region" description="CHC2-type" evidence="12 13">
    <location>
        <begin position="46"/>
        <end position="70"/>
    </location>
</feature>
<evidence type="ECO:0000256" key="13">
    <source>
        <dbReference type="PIRSR" id="PIRSR002811-1"/>
    </source>
</evidence>
<reference evidence="16 17" key="1">
    <citation type="submission" date="2016-10" db="EMBL/GenBank/DDBJ databases">
        <authorList>
            <person name="de Groot N.N."/>
        </authorList>
    </citation>
    <scope>NUCLEOTIDE SEQUENCE [LARGE SCALE GENOMIC DNA]</scope>
    <source>
        <strain evidence="16 17">F</strain>
    </source>
</reference>
<keyword evidence="2 12" id="KW-0639">Primosome</keyword>
<comment type="similarity">
    <text evidence="12">Belongs to the DnaG primase family.</text>
</comment>
<name>A0A1I6K303_9FIRM</name>
<evidence type="ECO:0000256" key="12">
    <source>
        <dbReference type="HAMAP-Rule" id="MF_00974"/>
    </source>
</evidence>
<evidence type="ECO:0000256" key="1">
    <source>
        <dbReference type="ARBA" id="ARBA00022478"/>
    </source>
</evidence>
<dbReference type="AlphaFoldDB" id="A0A1I6K303"/>
<keyword evidence="5 12" id="KW-0235">DNA replication</keyword>
<dbReference type="Pfam" id="PF08275">
    <property type="entry name" value="DNAG_N"/>
    <property type="match status" value="1"/>
</dbReference>
<dbReference type="HAMAP" id="MF_00974">
    <property type="entry name" value="DNA_primase_DnaG"/>
    <property type="match status" value="1"/>
</dbReference>
<comment type="cofactor">
    <cofactor evidence="12 13">
        <name>Zn(2+)</name>
        <dbReference type="ChEBI" id="CHEBI:29105"/>
    </cofactor>
    <text evidence="12 13">Binds 1 zinc ion per monomer.</text>
</comment>
<feature type="compositionally biased region" description="Basic and acidic residues" evidence="14">
    <location>
        <begin position="527"/>
        <end position="548"/>
    </location>
</feature>
<evidence type="ECO:0000259" key="15">
    <source>
        <dbReference type="PROSITE" id="PS50880"/>
    </source>
</evidence>
<dbReference type="InterPro" id="IPR002694">
    <property type="entry name" value="Znf_CHC2"/>
</dbReference>
<feature type="region of interest" description="Disordered" evidence="14">
    <location>
        <begin position="453"/>
        <end position="563"/>
    </location>
</feature>
<keyword evidence="9" id="KW-0460">Magnesium</keyword>
<keyword evidence="4 12" id="KW-0548">Nucleotidyltransferase</keyword>
<evidence type="ECO:0000256" key="3">
    <source>
        <dbReference type="ARBA" id="ARBA00022679"/>
    </source>
</evidence>
<dbReference type="GO" id="GO:0003899">
    <property type="term" value="F:DNA-directed RNA polymerase activity"/>
    <property type="evidence" value="ECO:0007669"/>
    <property type="project" value="UniProtKB-UniRule"/>
</dbReference>
<dbReference type="Pfam" id="PF10410">
    <property type="entry name" value="DnaB_bind"/>
    <property type="match status" value="1"/>
</dbReference>
<evidence type="ECO:0000313" key="17">
    <source>
        <dbReference type="Proteomes" id="UP000214760"/>
    </source>
</evidence>
<dbReference type="CDD" id="cd03364">
    <property type="entry name" value="TOPRIM_DnaG_primases"/>
    <property type="match status" value="1"/>
</dbReference>
<evidence type="ECO:0000256" key="9">
    <source>
        <dbReference type="ARBA" id="ARBA00022842"/>
    </source>
</evidence>
<dbReference type="InterPro" id="IPR034151">
    <property type="entry name" value="TOPRIM_DnaG_bac"/>
</dbReference>
<dbReference type="PANTHER" id="PTHR30313">
    <property type="entry name" value="DNA PRIMASE"/>
    <property type="match status" value="1"/>
</dbReference>
<comment type="domain">
    <text evidence="12">Contains an N-terminal zinc-binding domain, a central core domain that contains the primase activity, and a C-terminal DnaB-binding domain.</text>
</comment>
<dbReference type="PANTHER" id="PTHR30313:SF2">
    <property type="entry name" value="DNA PRIMASE"/>
    <property type="match status" value="1"/>
</dbReference>
<dbReference type="SMART" id="SM00493">
    <property type="entry name" value="TOPRIM"/>
    <property type="match status" value="1"/>
</dbReference>
<gene>
    <name evidence="12" type="primary">dnaG</name>
    <name evidence="16" type="ORF">SAMN02910262_02233</name>
</gene>
<evidence type="ECO:0000256" key="2">
    <source>
        <dbReference type="ARBA" id="ARBA00022515"/>
    </source>
</evidence>
<feature type="compositionally biased region" description="Polar residues" evidence="14">
    <location>
        <begin position="462"/>
        <end position="472"/>
    </location>
</feature>
<dbReference type="EC" id="2.7.7.101" evidence="12"/>
<keyword evidence="11 12" id="KW-0804">Transcription</keyword>
<dbReference type="FunFam" id="3.90.980.10:FF:000001">
    <property type="entry name" value="DNA primase"/>
    <property type="match status" value="1"/>
</dbReference>
<keyword evidence="10 12" id="KW-0238">DNA-binding</keyword>
<evidence type="ECO:0000256" key="4">
    <source>
        <dbReference type="ARBA" id="ARBA00022695"/>
    </source>
</evidence>
<evidence type="ECO:0000256" key="14">
    <source>
        <dbReference type="SAM" id="MobiDB-lite"/>
    </source>
</evidence>
<dbReference type="Gene3D" id="1.10.860.10">
    <property type="entry name" value="DNAb Helicase, Chain A"/>
    <property type="match status" value="1"/>
</dbReference>
<evidence type="ECO:0000256" key="5">
    <source>
        <dbReference type="ARBA" id="ARBA00022705"/>
    </source>
</evidence>
<protein>
    <recommendedName>
        <fullName evidence="12">DNA primase</fullName>
        <ecNumber evidence="12">2.7.7.101</ecNumber>
    </recommendedName>
</protein>
<keyword evidence="1 12" id="KW-0240">DNA-directed RNA polymerase</keyword>
<dbReference type="InterPro" id="IPR036977">
    <property type="entry name" value="DNA_primase_Znf_CHC2"/>
</dbReference>
<dbReference type="Gene3D" id="3.40.1360.10">
    <property type="match status" value="1"/>
</dbReference>
<dbReference type="InterPro" id="IPR037068">
    <property type="entry name" value="DNA_primase_core_N_sf"/>
</dbReference>
<keyword evidence="3 12" id="KW-0808">Transferase</keyword>
<dbReference type="PROSITE" id="PS50880">
    <property type="entry name" value="TOPRIM"/>
    <property type="match status" value="1"/>
</dbReference>
<dbReference type="Pfam" id="PF13155">
    <property type="entry name" value="Toprim_2"/>
    <property type="match status" value="1"/>
</dbReference>
<comment type="catalytic activity">
    <reaction evidence="12">
        <text>ssDNA + n NTP = ssDNA/pppN(pN)n-1 hybrid + (n-1) diphosphate.</text>
        <dbReference type="EC" id="2.7.7.101"/>
    </reaction>
</comment>
<dbReference type="GO" id="GO:0003677">
    <property type="term" value="F:DNA binding"/>
    <property type="evidence" value="ECO:0007669"/>
    <property type="project" value="UniProtKB-KW"/>
</dbReference>
<dbReference type="InterPro" id="IPR016136">
    <property type="entry name" value="DNA_helicase_N/primase_C"/>
</dbReference>
<feature type="domain" description="Toprim" evidence="15">
    <location>
        <begin position="262"/>
        <end position="343"/>
    </location>
</feature>
<proteinExistence type="inferred from homology"/>
<dbReference type="NCBIfam" id="TIGR01391">
    <property type="entry name" value="dnaG"/>
    <property type="match status" value="1"/>
</dbReference>
<organism evidence="16 17">
    <name type="scientific">[Clostridium] aminophilum</name>
    <dbReference type="NCBI Taxonomy" id="1526"/>
    <lineage>
        <taxon>Bacteria</taxon>
        <taxon>Bacillati</taxon>
        <taxon>Bacillota</taxon>
        <taxon>Clostridia</taxon>
        <taxon>Lachnospirales</taxon>
        <taxon>Lachnospiraceae</taxon>
    </lineage>
</organism>
<dbReference type="InterPro" id="IPR013264">
    <property type="entry name" value="DNAG_N"/>
</dbReference>
<keyword evidence="8 12" id="KW-0862">Zinc</keyword>
<dbReference type="Pfam" id="PF01807">
    <property type="entry name" value="Zn_ribbon_DnaG"/>
    <property type="match status" value="1"/>
</dbReference>
<dbReference type="SUPFAM" id="SSF57783">
    <property type="entry name" value="Zinc beta-ribbon"/>
    <property type="match status" value="1"/>
</dbReference>
<evidence type="ECO:0000256" key="11">
    <source>
        <dbReference type="ARBA" id="ARBA00023163"/>
    </source>
</evidence>